<dbReference type="Gene3D" id="1.25.10.10">
    <property type="entry name" value="Leucine-rich Repeat Variant"/>
    <property type="match status" value="1"/>
</dbReference>
<evidence type="ECO:0000259" key="10">
    <source>
        <dbReference type="PROSITE" id="PS50089"/>
    </source>
</evidence>
<dbReference type="Pfam" id="PF00498">
    <property type="entry name" value="FHA"/>
    <property type="match status" value="1"/>
</dbReference>
<dbReference type="PROSITE" id="PS50089">
    <property type="entry name" value="ZF_RING_2"/>
    <property type="match status" value="1"/>
</dbReference>
<evidence type="ECO:0000313" key="11">
    <source>
        <dbReference type="EMBL" id="KAI7837568.1"/>
    </source>
</evidence>
<comment type="similarity">
    <text evidence="1">Belongs to the CHFR family.</text>
</comment>
<feature type="compositionally biased region" description="Polar residues" evidence="7">
    <location>
        <begin position="1"/>
        <end position="19"/>
    </location>
</feature>
<dbReference type="GO" id="GO:0006511">
    <property type="term" value="P:ubiquitin-dependent protein catabolic process"/>
    <property type="evidence" value="ECO:0007669"/>
    <property type="project" value="TreeGrafter"/>
</dbReference>
<dbReference type="InterPro" id="IPR018957">
    <property type="entry name" value="Znf_C3HC4_RING-type"/>
</dbReference>
<dbReference type="GO" id="GO:0005634">
    <property type="term" value="C:nucleus"/>
    <property type="evidence" value="ECO:0007669"/>
    <property type="project" value="TreeGrafter"/>
</dbReference>
<dbReference type="SUPFAM" id="SSF57850">
    <property type="entry name" value="RING/U-box"/>
    <property type="match status" value="1"/>
</dbReference>
<feature type="domain" description="RING-type" evidence="10">
    <location>
        <begin position="323"/>
        <end position="368"/>
    </location>
</feature>
<feature type="region of interest" description="Disordered" evidence="7">
    <location>
        <begin position="271"/>
        <end position="300"/>
    </location>
</feature>
<evidence type="ECO:0000256" key="6">
    <source>
        <dbReference type="PROSITE-ProRule" id="PRU00175"/>
    </source>
</evidence>
<dbReference type="Pfam" id="PF00097">
    <property type="entry name" value="zf-C3HC4"/>
    <property type="match status" value="1"/>
</dbReference>
<evidence type="ECO:0000256" key="3">
    <source>
        <dbReference type="ARBA" id="ARBA00022723"/>
    </source>
</evidence>
<keyword evidence="4 6" id="KW-0863">Zinc-finger</keyword>
<gene>
    <name evidence="11" type="ORF">COHA_008583</name>
</gene>
<keyword evidence="8" id="KW-0812">Transmembrane</keyword>
<keyword evidence="8" id="KW-0472">Membrane</keyword>
<proteinExistence type="inferred from homology"/>
<feature type="transmembrane region" description="Helical" evidence="8">
    <location>
        <begin position="704"/>
        <end position="721"/>
    </location>
</feature>
<dbReference type="PROSITE" id="PS50006">
    <property type="entry name" value="FHA_DOMAIN"/>
    <property type="match status" value="1"/>
</dbReference>
<dbReference type="InterPro" id="IPR052256">
    <property type="entry name" value="E3_ubiquitin-ligase_CHFR"/>
</dbReference>
<organism evidence="11 12">
    <name type="scientific">Chlorella ohadii</name>
    <dbReference type="NCBI Taxonomy" id="2649997"/>
    <lineage>
        <taxon>Eukaryota</taxon>
        <taxon>Viridiplantae</taxon>
        <taxon>Chlorophyta</taxon>
        <taxon>core chlorophytes</taxon>
        <taxon>Trebouxiophyceae</taxon>
        <taxon>Chlorellales</taxon>
        <taxon>Chlorellaceae</taxon>
        <taxon>Chlorella clade</taxon>
        <taxon>Chlorella</taxon>
    </lineage>
</organism>
<dbReference type="PROSITE" id="PS00518">
    <property type="entry name" value="ZF_RING_1"/>
    <property type="match status" value="1"/>
</dbReference>
<comment type="caution">
    <text evidence="11">The sequence shown here is derived from an EMBL/GenBank/DDBJ whole genome shotgun (WGS) entry which is preliminary data.</text>
</comment>
<dbReference type="InterPro" id="IPR001841">
    <property type="entry name" value="Znf_RING"/>
</dbReference>
<keyword evidence="5" id="KW-0862">Zinc</keyword>
<dbReference type="EMBL" id="JADXDR010000148">
    <property type="protein sequence ID" value="KAI7837568.1"/>
    <property type="molecule type" value="Genomic_DNA"/>
</dbReference>
<dbReference type="PANTHER" id="PTHR16079:SF4">
    <property type="entry name" value="E3 UBIQUITIN-PROTEIN LIGASE CHFR"/>
    <property type="match status" value="1"/>
</dbReference>
<dbReference type="GO" id="GO:0004842">
    <property type="term" value="F:ubiquitin-protein transferase activity"/>
    <property type="evidence" value="ECO:0007669"/>
    <property type="project" value="TreeGrafter"/>
</dbReference>
<evidence type="ECO:0000259" key="9">
    <source>
        <dbReference type="PROSITE" id="PS50006"/>
    </source>
</evidence>
<feature type="compositionally biased region" description="Low complexity" evidence="7">
    <location>
        <begin position="125"/>
        <end position="146"/>
    </location>
</feature>
<feature type="region of interest" description="Disordered" evidence="7">
    <location>
        <begin position="1"/>
        <end position="95"/>
    </location>
</feature>
<dbReference type="SMART" id="SM00184">
    <property type="entry name" value="RING"/>
    <property type="match status" value="1"/>
</dbReference>
<dbReference type="SMART" id="SM00240">
    <property type="entry name" value="FHA"/>
    <property type="match status" value="1"/>
</dbReference>
<keyword evidence="8" id="KW-1133">Transmembrane helix</keyword>
<evidence type="ECO:0000256" key="4">
    <source>
        <dbReference type="ARBA" id="ARBA00022771"/>
    </source>
</evidence>
<dbReference type="Gene3D" id="2.60.200.20">
    <property type="match status" value="1"/>
</dbReference>
<sequence length="737" mass="77772">MDGNEQSETLTAPQSQPSTGGAVGAKGAAIAALEPDQRATFASSASGDAGFPGGDGGGAPEPAGPPDAATYDRPASGAKQQQQQQQQQPATAPPSLRELRSLSSLNRRAEQLALSRASSLARTGSSPRHSSSSAAAAAAVAAADGAAPPPSPTNRRRSSEGGSRGCTFVEVADGRVSRVHAVVRWDALHQHALLEDLSSNGTYVNGECVGRGRSLPLVDGDRIALVLSVAPLAEQAWVYHAGDPRGLEGDIPAIWADDSLLGRRPVSPLTPISDAGDAEGLPSSRSDGDVPASGGAGASGRLARCQTSSYSTKDAITLEDLQCQICLSTLRDCVALEPCGHNFCAACLSHHFAALLRGGQPLACPMRRMLIAPVSGTKLCACMPTSPHLPPFPMCDTEEATAGLEALARLTWSDEAARLELVQDSGTERVAAVMRQYKDSDSVQCTGCLALLALLRGEGPASDAARQHMEDGAVISTVAEGMAAHPYAPMVQLSALLCLVPLALNHTNMQATVAKLCLPHILAAMRNNIGEVEVVAKGLILLGVLCQASQECAVLLGVPCPAGRAAPELFTRCSHPCLGDEEYHEHLRNLLVQQTVFPQQVAIIFTLLAPTRQAPIEDVLWSALFALAVVARDTSEQFVSHMLALVQAGVLPALEHALTSYRQMVDEQQEQEPDEMICRAGEYLMLVLNKARHLLWLRRQRRRIWQAGLLGMAALAAFRWLRHRAAHRASGSGAARS</sequence>
<dbReference type="AlphaFoldDB" id="A0AAD5DJJ5"/>
<evidence type="ECO:0000256" key="5">
    <source>
        <dbReference type="ARBA" id="ARBA00022833"/>
    </source>
</evidence>
<keyword evidence="3" id="KW-0479">Metal-binding</keyword>
<feature type="compositionally biased region" description="Gly residues" evidence="7">
    <location>
        <begin position="50"/>
        <end position="59"/>
    </location>
</feature>
<accession>A0AAD5DJJ5</accession>
<dbReference type="InterPro" id="IPR016024">
    <property type="entry name" value="ARM-type_fold"/>
</dbReference>
<feature type="region of interest" description="Disordered" evidence="7">
    <location>
        <begin position="116"/>
        <end position="165"/>
    </location>
</feature>
<dbReference type="InterPro" id="IPR017907">
    <property type="entry name" value="Znf_RING_CS"/>
</dbReference>
<dbReference type="GO" id="GO:0008270">
    <property type="term" value="F:zinc ion binding"/>
    <property type="evidence" value="ECO:0007669"/>
    <property type="project" value="UniProtKB-KW"/>
</dbReference>
<dbReference type="InterPro" id="IPR008984">
    <property type="entry name" value="SMAD_FHA_dom_sf"/>
</dbReference>
<dbReference type="SUPFAM" id="SSF49879">
    <property type="entry name" value="SMAD/FHA domain"/>
    <property type="match status" value="1"/>
</dbReference>
<evidence type="ECO:0000256" key="8">
    <source>
        <dbReference type="SAM" id="Phobius"/>
    </source>
</evidence>
<dbReference type="Proteomes" id="UP001205105">
    <property type="component" value="Unassembled WGS sequence"/>
</dbReference>
<feature type="domain" description="FHA" evidence="9">
    <location>
        <begin position="157"/>
        <end position="209"/>
    </location>
</feature>
<dbReference type="Gene3D" id="3.30.40.10">
    <property type="entry name" value="Zinc/RING finger domain, C3HC4 (zinc finger)"/>
    <property type="match status" value="1"/>
</dbReference>
<dbReference type="InterPro" id="IPR000253">
    <property type="entry name" value="FHA_dom"/>
</dbReference>
<keyword evidence="12" id="KW-1185">Reference proteome</keyword>
<dbReference type="InterPro" id="IPR011989">
    <property type="entry name" value="ARM-like"/>
</dbReference>
<protein>
    <recommendedName>
        <fullName evidence="2">E3 ubiquitin-protein ligase CHFR</fullName>
    </recommendedName>
</protein>
<evidence type="ECO:0000256" key="1">
    <source>
        <dbReference type="ARBA" id="ARBA00005797"/>
    </source>
</evidence>
<dbReference type="CDD" id="cd00060">
    <property type="entry name" value="FHA"/>
    <property type="match status" value="1"/>
</dbReference>
<name>A0AAD5DJJ5_9CHLO</name>
<reference evidence="11" key="1">
    <citation type="submission" date="2020-11" db="EMBL/GenBank/DDBJ databases">
        <title>Chlorella ohadii genome sequencing and assembly.</title>
        <authorList>
            <person name="Murik O."/>
            <person name="Treves H."/>
            <person name="Kedem I."/>
            <person name="Shotland Y."/>
            <person name="Kaplan A."/>
        </authorList>
    </citation>
    <scope>NUCLEOTIDE SEQUENCE</scope>
    <source>
        <strain evidence="11">1</strain>
    </source>
</reference>
<evidence type="ECO:0000256" key="7">
    <source>
        <dbReference type="SAM" id="MobiDB-lite"/>
    </source>
</evidence>
<dbReference type="GO" id="GO:0016567">
    <property type="term" value="P:protein ubiquitination"/>
    <property type="evidence" value="ECO:0007669"/>
    <property type="project" value="TreeGrafter"/>
</dbReference>
<evidence type="ECO:0000256" key="2">
    <source>
        <dbReference type="ARBA" id="ARBA00017908"/>
    </source>
</evidence>
<dbReference type="SUPFAM" id="SSF48371">
    <property type="entry name" value="ARM repeat"/>
    <property type="match status" value="1"/>
</dbReference>
<evidence type="ECO:0000313" key="12">
    <source>
        <dbReference type="Proteomes" id="UP001205105"/>
    </source>
</evidence>
<dbReference type="InterPro" id="IPR013083">
    <property type="entry name" value="Znf_RING/FYVE/PHD"/>
</dbReference>
<dbReference type="PANTHER" id="PTHR16079">
    <property type="entry name" value="UBIQUITIN LIGASE PROTEIN CHFR"/>
    <property type="match status" value="1"/>
</dbReference>